<dbReference type="InterPro" id="IPR001976">
    <property type="entry name" value="Ribosomal_eS24"/>
</dbReference>
<reference evidence="5 6" key="1">
    <citation type="journal article" date="2020" name="Nature">
        <title>Six reference-quality genomes reveal evolution of bat adaptations.</title>
        <authorList>
            <person name="Jebb D."/>
            <person name="Huang Z."/>
            <person name="Pippel M."/>
            <person name="Hughes G.M."/>
            <person name="Lavrichenko K."/>
            <person name="Devanna P."/>
            <person name="Winkler S."/>
            <person name="Jermiin L.S."/>
            <person name="Skirmuntt E.C."/>
            <person name="Katzourakis A."/>
            <person name="Burkitt-Gray L."/>
            <person name="Ray D.A."/>
            <person name="Sullivan K.A.M."/>
            <person name="Roscito J.G."/>
            <person name="Kirilenko B.M."/>
            <person name="Davalos L.M."/>
            <person name="Corthals A.P."/>
            <person name="Power M.L."/>
            <person name="Jones G."/>
            <person name="Ransome R.D."/>
            <person name="Dechmann D.K.N."/>
            <person name="Locatelli A.G."/>
            <person name="Puechmaille S.J."/>
            <person name="Fedrigo O."/>
            <person name="Jarvis E.D."/>
            <person name="Hiller M."/>
            <person name="Vernes S.C."/>
            <person name="Myers E.W."/>
            <person name="Teeling E.C."/>
        </authorList>
    </citation>
    <scope>NUCLEOTIDE SEQUENCE [LARGE SCALE GENOMIC DNA]</scope>
    <source>
        <strain evidence="5">MMolMol1</strain>
        <tissue evidence="5">Muscle</tissue>
    </source>
</reference>
<protein>
    <recommendedName>
        <fullName evidence="3">Small ribosomal subunit protein eS24</fullName>
    </recommendedName>
    <alternativeName>
        <fullName evidence="4">40S ribosomal protein S24</fullName>
    </alternativeName>
</protein>
<keyword evidence="6" id="KW-1185">Reference proteome</keyword>
<dbReference type="Proteomes" id="UP000550707">
    <property type="component" value="Unassembled WGS sequence"/>
</dbReference>
<keyword evidence="2" id="KW-0687">Ribonucleoprotein</keyword>
<organism evidence="5 6">
    <name type="scientific">Molossus molossus</name>
    <name type="common">Pallas' mastiff bat</name>
    <name type="synonym">Vespertilio molossus</name>
    <dbReference type="NCBI Taxonomy" id="27622"/>
    <lineage>
        <taxon>Eukaryota</taxon>
        <taxon>Metazoa</taxon>
        <taxon>Chordata</taxon>
        <taxon>Craniata</taxon>
        <taxon>Vertebrata</taxon>
        <taxon>Euteleostomi</taxon>
        <taxon>Mammalia</taxon>
        <taxon>Eutheria</taxon>
        <taxon>Laurasiatheria</taxon>
        <taxon>Chiroptera</taxon>
        <taxon>Yangochiroptera</taxon>
        <taxon>Molossidae</taxon>
        <taxon>Molossus</taxon>
    </lineage>
</organism>
<evidence type="ECO:0000256" key="1">
    <source>
        <dbReference type="ARBA" id="ARBA00022980"/>
    </source>
</evidence>
<dbReference type="InterPro" id="IPR012678">
    <property type="entry name" value="Ribosomal_uL23/eL15/eS24_sf"/>
</dbReference>
<dbReference type="Pfam" id="PF01282">
    <property type="entry name" value="Ribosomal_S24e"/>
    <property type="match status" value="1"/>
</dbReference>
<evidence type="ECO:0000256" key="4">
    <source>
        <dbReference type="ARBA" id="ARBA00035458"/>
    </source>
</evidence>
<dbReference type="AlphaFoldDB" id="A0A7J8FB99"/>
<accession>A0A7J8FB99</accession>
<dbReference type="EMBL" id="JACASF010000012">
    <property type="protein sequence ID" value="KAF6445024.1"/>
    <property type="molecule type" value="Genomic_DNA"/>
</dbReference>
<proteinExistence type="predicted"/>
<comment type="caution">
    <text evidence="5">The sequence shown here is derived from an EMBL/GenBank/DDBJ whole genome shotgun (WGS) entry which is preliminary data.</text>
</comment>
<name>A0A7J8FB99_MOLMO</name>
<dbReference type="InterPro" id="IPR053709">
    <property type="entry name" value="eRP_eS24_sf"/>
</dbReference>
<evidence type="ECO:0000313" key="5">
    <source>
        <dbReference type="EMBL" id="KAF6445024.1"/>
    </source>
</evidence>
<dbReference type="Gene3D" id="3.30.70.3370">
    <property type="match status" value="1"/>
</dbReference>
<keyword evidence="1" id="KW-0689">Ribosomal protein</keyword>
<dbReference type="PANTHER" id="PTHR10496">
    <property type="entry name" value="40S RIBOSOMAL PROTEIN S24"/>
    <property type="match status" value="1"/>
</dbReference>
<dbReference type="InParanoid" id="A0A7J8FB99"/>
<dbReference type="GO" id="GO:0003735">
    <property type="term" value="F:structural constituent of ribosome"/>
    <property type="evidence" value="ECO:0007669"/>
    <property type="project" value="InterPro"/>
</dbReference>
<dbReference type="GO" id="GO:0006412">
    <property type="term" value="P:translation"/>
    <property type="evidence" value="ECO:0007669"/>
    <property type="project" value="InterPro"/>
</dbReference>
<dbReference type="SUPFAM" id="SSF54189">
    <property type="entry name" value="Ribosomal proteins S24e, L23 and L15e"/>
    <property type="match status" value="1"/>
</dbReference>
<dbReference type="GO" id="GO:0044391">
    <property type="term" value="C:ribosomal subunit"/>
    <property type="evidence" value="ECO:0007669"/>
    <property type="project" value="UniProtKB-ARBA"/>
</dbReference>
<gene>
    <name evidence="5" type="ORF">HJG59_015877</name>
</gene>
<sequence length="97" mass="10593">MIGASRTACIMNGTVTIRTGKFMTNRLLQRKLMVIGVLYPGKAREPKTEIWGKLAKMDKTTPDVIFVLGSRTCFGGGKTTGFGMIYGSLDDTEKNEA</sequence>
<evidence type="ECO:0000256" key="3">
    <source>
        <dbReference type="ARBA" id="ARBA00035149"/>
    </source>
</evidence>
<evidence type="ECO:0000256" key="2">
    <source>
        <dbReference type="ARBA" id="ARBA00023274"/>
    </source>
</evidence>
<evidence type="ECO:0000313" key="6">
    <source>
        <dbReference type="Proteomes" id="UP000550707"/>
    </source>
</evidence>